<dbReference type="GO" id="GO:0006801">
    <property type="term" value="P:superoxide metabolic process"/>
    <property type="evidence" value="ECO:0007669"/>
    <property type="project" value="InterPro"/>
</dbReference>
<protein>
    <recommendedName>
        <fullName evidence="3">Superoxide dismutase copper/zinc binding domain-containing protein</fullName>
    </recommendedName>
</protein>
<keyword evidence="2" id="KW-0472">Membrane</keyword>
<dbReference type="OMA" id="GSATFWP"/>
<dbReference type="KEGG" id="tut:107361674"/>
<feature type="region of interest" description="Disordered" evidence="1">
    <location>
        <begin position="292"/>
        <end position="315"/>
    </location>
</feature>
<feature type="compositionally biased region" description="Pro residues" evidence="1">
    <location>
        <begin position="296"/>
        <end position="308"/>
    </location>
</feature>
<dbReference type="SUPFAM" id="SSF49329">
    <property type="entry name" value="Cu,Zn superoxide dismutase-like"/>
    <property type="match status" value="1"/>
</dbReference>
<feature type="domain" description="Superoxide dismutase copper/zinc binding" evidence="3">
    <location>
        <begin position="385"/>
        <end position="519"/>
    </location>
</feature>
<evidence type="ECO:0000256" key="1">
    <source>
        <dbReference type="SAM" id="MobiDB-lite"/>
    </source>
</evidence>
<dbReference type="STRING" id="32264.T1K957"/>
<reference evidence="5" key="1">
    <citation type="submission" date="2011-08" db="EMBL/GenBank/DDBJ databases">
        <authorList>
            <person name="Rombauts S."/>
        </authorList>
    </citation>
    <scope>NUCLEOTIDE SEQUENCE</scope>
    <source>
        <strain evidence="5">London</strain>
    </source>
</reference>
<feature type="transmembrane region" description="Helical" evidence="2">
    <location>
        <begin position="6"/>
        <end position="24"/>
    </location>
</feature>
<accession>T1K957</accession>
<dbReference type="EnsemblMetazoa" id="tetur07g03760.1">
    <property type="protein sequence ID" value="tetur07g03760.1"/>
    <property type="gene ID" value="tetur07g03760"/>
</dbReference>
<evidence type="ECO:0000313" key="5">
    <source>
        <dbReference type="Proteomes" id="UP000015104"/>
    </source>
</evidence>
<proteinExistence type="predicted"/>
<dbReference type="HOGENOM" id="CLU_593567_0_0_1"/>
<dbReference type="Gene3D" id="2.60.40.200">
    <property type="entry name" value="Superoxide dismutase, copper/zinc binding domain"/>
    <property type="match status" value="1"/>
</dbReference>
<keyword evidence="5" id="KW-1185">Reference proteome</keyword>
<dbReference type="GO" id="GO:0005507">
    <property type="term" value="F:copper ion binding"/>
    <property type="evidence" value="ECO:0007669"/>
    <property type="project" value="InterPro"/>
</dbReference>
<dbReference type="AlphaFoldDB" id="T1K957"/>
<dbReference type="InterPro" id="IPR024134">
    <property type="entry name" value="SOD_Cu/Zn_/chaperone"/>
</dbReference>
<keyword evidence="2" id="KW-0812">Transmembrane</keyword>
<organism evidence="4 5">
    <name type="scientific">Tetranychus urticae</name>
    <name type="common">Two-spotted spider mite</name>
    <dbReference type="NCBI Taxonomy" id="32264"/>
    <lineage>
        <taxon>Eukaryota</taxon>
        <taxon>Metazoa</taxon>
        <taxon>Ecdysozoa</taxon>
        <taxon>Arthropoda</taxon>
        <taxon>Chelicerata</taxon>
        <taxon>Arachnida</taxon>
        <taxon>Acari</taxon>
        <taxon>Acariformes</taxon>
        <taxon>Trombidiformes</taxon>
        <taxon>Prostigmata</taxon>
        <taxon>Eleutherengona</taxon>
        <taxon>Raphignathae</taxon>
        <taxon>Tetranychoidea</taxon>
        <taxon>Tetranychidae</taxon>
        <taxon>Tetranychus</taxon>
    </lineage>
</organism>
<dbReference type="InterPro" id="IPR036423">
    <property type="entry name" value="SOD-like_Cu/Zn_dom_sf"/>
</dbReference>
<evidence type="ECO:0000256" key="2">
    <source>
        <dbReference type="SAM" id="Phobius"/>
    </source>
</evidence>
<keyword evidence="2" id="KW-1133">Transmembrane helix</keyword>
<evidence type="ECO:0000313" key="4">
    <source>
        <dbReference type="EnsemblMetazoa" id="tetur07g03760.1"/>
    </source>
</evidence>
<name>T1K957_TETUR</name>
<gene>
    <name evidence="4" type="primary">107361674</name>
</gene>
<dbReference type="Proteomes" id="UP000015104">
    <property type="component" value="Unassembled WGS sequence"/>
</dbReference>
<dbReference type="Pfam" id="PF00080">
    <property type="entry name" value="Sod_Cu"/>
    <property type="match status" value="1"/>
</dbReference>
<dbReference type="eggNOG" id="KOG0441">
    <property type="taxonomic scope" value="Eukaryota"/>
</dbReference>
<dbReference type="EMBL" id="CAEY01001889">
    <property type="status" value="NOT_ANNOTATED_CDS"/>
    <property type="molecule type" value="Genomic_DNA"/>
</dbReference>
<dbReference type="CDD" id="cd00305">
    <property type="entry name" value="Cu-Zn_Superoxide_Dismutase"/>
    <property type="match status" value="1"/>
</dbReference>
<dbReference type="PANTHER" id="PTHR10003">
    <property type="entry name" value="SUPEROXIDE DISMUTASE CU-ZN -RELATED"/>
    <property type="match status" value="1"/>
</dbReference>
<evidence type="ECO:0000259" key="3">
    <source>
        <dbReference type="Pfam" id="PF00080"/>
    </source>
</evidence>
<dbReference type="InterPro" id="IPR001424">
    <property type="entry name" value="SOD_Cu_Zn_dom"/>
</dbReference>
<dbReference type="PRINTS" id="PR00068">
    <property type="entry name" value="CUZNDISMTASE"/>
</dbReference>
<dbReference type="OrthoDB" id="6497185at2759"/>
<sequence>MVTSLLIPLLQTIPIIVVGLLIQFPGYKGSATFWPSGYYGYNRDYDSLRVTSATGFRSPLDQATWPSPSSSSSSSLSSYYQPSSSSYYQPSSSIPTAPVASSRYALPSPVYGNNYYGSSFPFSYYSYMSSLPYYTGSSYPYNEWWKFYSQYPTRSSYSNWPSSSSSNWPSTSGANSNYNYNNNNDALAIHCRYASFYRPGHPTYPYYQHTSSPGSPSSTSSQYYPVYSYGSTSYPFTYGGYKSPSYHPYNYNSYNSYYPPSPSSSFPSAPIQPPLSPSPNYYGLGSSSYGSVQPSAYPPPQSPLPPSSVLPSSSRDLWSQPPVGFGDVDFNRRMGWLGTVPSPANPYAPNYHPDNLFGNTFSPTSSQPVVKSARAVAEVIGPSGVTGTIVFKQIGSRPVSIEGKIMGLTPGPHGMHIYEMPFLGGDCQSAGDHYNPQKTEHGGKHDWNRHIGDLGNIFADANGVASFDLTDLLISLTGGYSIVNRTIAISEKADDLGRGSDVQSKRDGNSGPPIACGIIRLSVI</sequence>
<reference evidence="4" key="2">
    <citation type="submission" date="2015-06" db="UniProtKB">
        <authorList>
            <consortium name="EnsemblMetazoa"/>
        </authorList>
    </citation>
    <scope>IDENTIFICATION</scope>
</reference>